<feature type="binding site" evidence="7">
    <location>
        <position position="101"/>
    </location>
    <ligand>
        <name>S-adenosyl-L-methionine</name>
        <dbReference type="ChEBI" id="CHEBI:59789"/>
    </ligand>
</feature>
<evidence type="ECO:0000256" key="6">
    <source>
        <dbReference type="ARBA" id="ARBA00022884"/>
    </source>
</evidence>
<dbReference type="GO" id="GO:0052908">
    <property type="term" value="F:16S rRNA (adenine(1518)-N(6)/adenine(1519)-N(6))-dimethyltransferase activity"/>
    <property type="evidence" value="ECO:0007669"/>
    <property type="project" value="UniProtKB-EC"/>
</dbReference>
<comment type="similarity">
    <text evidence="7">Belongs to the class I-like SAM-binding methyltransferase superfamily. rRNA adenine N(6)-methyltransferase family.</text>
</comment>
<name>A0A1V6C958_UNCT6</name>
<dbReference type="InterPro" id="IPR011530">
    <property type="entry name" value="rRNA_adenine_dimethylase"/>
</dbReference>
<keyword evidence="5 7" id="KW-0949">S-adenosyl-L-methionine</keyword>
<proteinExistence type="inferred from homology"/>
<dbReference type="PANTHER" id="PTHR11727:SF7">
    <property type="entry name" value="DIMETHYLADENOSINE TRANSFERASE-RELATED"/>
    <property type="match status" value="1"/>
</dbReference>
<dbReference type="CDD" id="cd02440">
    <property type="entry name" value="AdoMet_MTases"/>
    <property type="match status" value="1"/>
</dbReference>
<dbReference type="PROSITE" id="PS01131">
    <property type="entry name" value="RRNA_A_DIMETH"/>
    <property type="match status" value="1"/>
</dbReference>
<keyword evidence="6 7" id="KW-0694">RNA-binding</keyword>
<keyword evidence="3 7" id="KW-0489">Methyltransferase</keyword>
<protein>
    <submittedName>
        <fullName evidence="9">Ribosomal RNA small subunit methyltransferase A</fullName>
        <ecNumber evidence="9">2.1.1.182</ecNumber>
    </submittedName>
</protein>
<evidence type="ECO:0000313" key="9">
    <source>
        <dbReference type="EMBL" id="OQB73447.1"/>
    </source>
</evidence>
<dbReference type="PANTHER" id="PTHR11727">
    <property type="entry name" value="DIMETHYLADENOSINE TRANSFERASE"/>
    <property type="match status" value="1"/>
</dbReference>
<dbReference type="EC" id="2.1.1.182" evidence="9"/>
<evidence type="ECO:0000256" key="1">
    <source>
        <dbReference type="ARBA" id="ARBA00022490"/>
    </source>
</evidence>
<reference evidence="9" key="1">
    <citation type="submission" date="2017-02" db="EMBL/GenBank/DDBJ databases">
        <title>Delving into the versatile metabolic prowess of the omnipresent phylum Bacteroidetes.</title>
        <authorList>
            <person name="Nobu M.K."/>
            <person name="Mei R."/>
            <person name="Narihiro T."/>
            <person name="Kuroda K."/>
            <person name="Liu W.-T."/>
        </authorList>
    </citation>
    <scope>NUCLEOTIDE SEQUENCE</scope>
    <source>
        <strain evidence="9">ADurb.Bin131</strain>
    </source>
</reference>
<dbReference type="Gene3D" id="1.10.8.100">
    <property type="entry name" value="Ribosomal RNA adenine dimethylase-like, domain 2"/>
    <property type="match status" value="1"/>
</dbReference>
<evidence type="ECO:0000256" key="3">
    <source>
        <dbReference type="ARBA" id="ARBA00022603"/>
    </source>
</evidence>
<comment type="caution">
    <text evidence="7">Lacks conserved residue(s) required for the propagation of feature annotation.</text>
</comment>
<dbReference type="PROSITE" id="PS51689">
    <property type="entry name" value="SAM_RNA_A_N6_MT"/>
    <property type="match status" value="1"/>
</dbReference>
<feature type="domain" description="Ribosomal RNA adenine methylase transferase N-terminal" evidence="8">
    <location>
        <begin position="35"/>
        <end position="207"/>
    </location>
</feature>
<keyword evidence="4 7" id="KW-0808">Transferase</keyword>
<keyword evidence="2" id="KW-0698">rRNA processing</keyword>
<dbReference type="InterPro" id="IPR001737">
    <property type="entry name" value="KsgA/Erm"/>
</dbReference>
<dbReference type="InterPro" id="IPR023165">
    <property type="entry name" value="rRNA_Ade_diMease-like_C"/>
</dbReference>
<feature type="binding site" evidence="7">
    <location>
        <position position="76"/>
    </location>
    <ligand>
        <name>S-adenosyl-L-methionine</name>
        <dbReference type="ChEBI" id="CHEBI:59789"/>
    </ligand>
</feature>
<evidence type="ECO:0000256" key="5">
    <source>
        <dbReference type="ARBA" id="ARBA00022691"/>
    </source>
</evidence>
<dbReference type="NCBIfam" id="TIGR00755">
    <property type="entry name" value="ksgA"/>
    <property type="match status" value="1"/>
</dbReference>
<evidence type="ECO:0000256" key="4">
    <source>
        <dbReference type="ARBA" id="ARBA00022679"/>
    </source>
</evidence>
<dbReference type="GO" id="GO:0003723">
    <property type="term" value="F:RNA binding"/>
    <property type="evidence" value="ECO:0007669"/>
    <property type="project" value="UniProtKB-UniRule"/>
</dbReference>
<feature type="binding site" evidence="7">
    <location>
        <position position="55"/>
    </location>
    <ligand>
        <name>S-adenosyl-L-methionine</name>
        <dbReference type="ChEBI" id="CHEBI:59789"/>
    </ligand>
</feature>
<feature type="binding site" evidence="7">
    <location>
        <position position="122"/>
    </location>
    <ligand>
        <name>S-adenosyl-L-methionine</name>
        <dbReference type="ChEBI" id="CHEBI:59789"/>
    </ligand>
</feature>
<dbReference type="Gene3D" id="3.40.50.150">
    <property type="entry name" value="Vaccinia Virus protein VP39"/>
    <property type="match status" value="1"/>
</dbReference>
<comment type="caution">
    <text evidence="9">The sequence shown here is derived from an EMBL/GenBank/DDBJ whole genome shotgun (WGS) entry which is preliminary data.</text>
</comment>
<organism evidence="9">
    <name type="scientific">candidate division TA06 bacterium ADurb.Bin131</name>
    <dbReference type="NCBI Taxonomy" id="1852827"/>
    <lineage>
        <taxon>Bacteria</taxon>
        <taxon>Bacteria division TA06</taxon>
    </lineage>
</organism>
<dbReference type="SMART" id="SM00650">
    <property type="entry name" value="rADc"/>
    <property type="match status" value="1"/>
</dbReference>
<dbReference type="Pfam" id="PF00398">
    <property type="entry name" value="RrnaAD"/>
    <property type="match status" value="1"/>
</dbReference>
<dbReference type="EMBL" id="MWDQ01000080">
    <property type="protein sequence ID" value="OQB73447.1"/>
    <property type="molecule type" value="Genomic_DNA"/>
</dbReference>
<dbReference type="SUPFAM" id="SSF53335">
    <property type="entry name" value="S-adenosyl-L-methionine-dependent methyltransferases"/>
    <property type="match status" value="1"/>
</dbReference>
<evidence type="ECO:0000256" key="7">
    <source>
        <dbReference type="PROSITE-ProRule" id="PRU01026"/>
    </source>
</evidence>
<dbReference type="Proteomes" id="UP000485562">
    <property type="component" value="Unassembled WGS sequence"/>
</dbReference>
<dbReference type="InterPro" id="IPR020596">
    <property type="entry name" value="rRNA_Ade_Mease_Trfase_CS"/>
</dbReference>
<dbReference type="InterPro" id="IPR020598">
    <property type="entry name" value="rRNA_Ade_methylase_Trfase_N"/>
</dbReference>
<feature type="binding site" evidence="7">
    <location>
        <position position="30"/>
    </location>
    <ligand>
        <name>S-adenosyl-L-methionine</name>
        <dbReference type="ChEBI" id="CHEBI:59789"/>
    </ligand>
</feature>
<sequence length="305" mass="35083">MDTFLTLNKLQTLLRRNNINPRKNLGQSFLIDKNIRNKILSFIEINKDDTIVEIGSGTGALTGILGEKAGIVYAFEKDEKLADILQKEVANYPEIKIIKKDFLDVDGSFFKQIKKRVKIVGNLPYYAVSPILFKLFDIRQYWNTALVMVPEEVATRIIAKTGDKNFGIMAFLFSLLTKCSICYKIKGSAFYPEPEITSVVMKISMLDKPSIEIKNQEDFWRTVPKLFVQKRKTVLNVLRNSFHMSRETAESILRDTGIKQELRTHQIEIPTLIKLIEAISQIDLLDLQKKNNKIYRNGEIYGKKN</sequence>
<dbReference type="AlphaFoldDB" id="A0A1V6C958"/>
<evidence type="ECO:0000256" key="2">
    <source>
        <dbReference type="ARBA" id="ARBA00022552"/>
    </source>
</evidence>
<evidence type="ECO:0000259" key="8">
    <source>
        <dbReference type="SMART" id="SM00650"/>
    </source>
</evidence>
<accession>A0A1V6C958</accession>
<dbReference type="InterPro" id="IPR029063">
    <property type="entry name" value="SAM-dependent_MTases_sf"/>
</dbReference>
<gene>
    <name evidence="9" type="primary">rsmA</name>
    <name evidence="9" type="ORF">BWX89_00963</name>
</gene>
<keyword evidence="1" id="KW-0963">Cytoplasm</keyword>